<proteinExistence type="predicted"/>
<keyword evidence="3" id="KW-1185">Reference proteome</keyword>
<feature type="coiled-coil region" evidence="1">
    <location>
        <begin position="47"/>
        <end position="100"/>
    </location>
</feature>
<name>A0A284S970_ARMOS</name>
<sequence>MNDSPIQQHDWSENELLLSILVFHRHGTLARVSDAKGYLTNGVFPKMKKIEDRIACLEKEEEKIAKEYGMAGNIDSVNVLQEAKRRAFAARQNLSTLTRLHDRRQELDLRGGVPGDVDHKDEERIAKEYGMVGDIDPVKVIQEARRRVEASKESLLPLDQLHERRLELAKYRRSVGNIGVGVLHLEYLCAA</sequence>
<dbReference type="EMBL" id="FUEG01000045">
    <property type="protein sequence ID" value="SJL17545.1"/>
    <property type="molecule type" value="Genomic_DNA"/>
</dbReference>
<evidence type="ECO:0000256" key="1">
    <source>
        <dbReference type="SAM" id="Coils"/>
    </source>
</evidence>
<dbReference type="OrthoDB" id="2892113at2759"/>
<dbReference type="OMA" id="KEYGMVG"/>
<reference evidence="3" key="1">
    <citation type="journal article" date="2017" name="Nat. Ecol. Evol.">
        <title>Genome expansion and lineage-specific genetic innovations in the forest pathogenic fungi Armillaria.</title>
        <authorList>
            <person name="Sipos G."/>
            <person name="Prasanna A.N."/>
            <person name="Walter M.C."/>
            <person name="O'Connor E."/>
            <person name="Balint B."/>
            <person name="Krizsan K."/>
            <person name="Kiss B."/>
            <person name="Hess J."/>
            <person name="Varga T."/>
            <person name="Slot J."/>
            <person name="Riley R."/>
            <person name="Boka B."/>
            <person name="Rigling D."/>
            <person name="Barry K."/>
            <person name="Lee J."/>
            <person name="Mihaltcheva S."/>
            <person name="LaButti K."/>
            <person name="Lipzen A."/>
            <person name="Waldron R."/>
            <person name="Moloney N.M."/>
            <person name="Sperisen C."/>
            <person name="Kredics L."/>
            <person name="Vagvoelgyi C."/>
            <person name="Patrignani A."/>
            <person name="Fitzpatrick D."/>
            <person name="Nagy I."/>
            <person name="Doyle S."/>
            <person name="Anderson J.B."/>
            <person name="Grigoriev I.V."/>
            <person name="Gueldener U."/>
            <person name="Muensterkoetter M."/>
            <person name="Nagy L.G."/>
        </authorList>
    </citation>
    <scope>NUCLEOTIDE SEQUENCE [LARGE SCALE GENOMIC DNA]</scope>
    <source>
        <strain evidence="3">C18/9</strain>
    </source>
</reference>
<organism evidence="2 3">
    <name type="scientific">Armillaria ostoyae</name>
    <name type="common">Armillaria root rot fungus</name>
    <dbReference type="NCBI Taxonomy" id="47428"/>
    <lineage>
        <taxon>Eukaryota</taxon>
        <taxon>Fungi</taxon>
        <taxon>Dikarya</taxon>
        <taxon>Basidiomycota</taxon>
        <taxon>Agaricomycotina</taxon>
        <taxon>Agaricomycetes</taxon>
        <taxon>Agaricomycetidae</taxon>
        <taxon>Agaricales</taxon>
        <taxon>Marasmiineae</taxon>
        <taxon>Physalacriaceae</taxon>
        <taxon>Armillaria</taxon>
    </lineage>
</organism>
<dbReference type="Proteomes" id="UP000219338">
    <property type="component" value="Unassembled WGS sequence"/>
</dbReference>
<dbReference type="AlphaFoldDB" id="A0A284S970"/>
<evidence type="ECO:0000313" key="3">
    <source>
        <dbReference type="Proteomes" id="UP000219338"/>
    </source>
</evidence>
<gene>
    <name evidence="2" type="ORF">ARMOST_21097</name>
</gene>
<accession>A0A284S970</accession>
<evidence type="ECO:0000313" key="2">
    <source>
        <dbReference type="EMBL" id="SJL17545.1"/>
    </source>
</evidence>
<keyword evidence="1" id="KW-0175">Coiled coil</keyword>
<protein>
    <submittedName>
        <fullName evidence="2">Uncharacterized protein</fullName>
    </submittedName>
</protein>